<feature type="region of interest" description="Disordered" evidence="4">
    <location>
        <begin position="328"/>
        <end position="350"/>
    </location>
</feature>
<keyword evidence="3" id="KW-0440">LIM domain</keyword>
<evidence type="ECO:0000256" key="3">
    <source>
        <dbReference type="PROSITE-ProRule" id="PRU00125"/>
    </source>
</evidence>
<keyword evidence="2 3" id="KW-0862">Zinc</keyword>
<organism evidence="6 7">
    <name type="scientific">Physocladia obscura</name>
    <dbReference type="NCBI Taxonomy" id="109957"/>
    <lineage>
        <taxon>Eukaryota</taxon>
        <taxon>Fungi</taxon>
        <taxon>Fungi incertae sedis</taxon>
        <taxon>Chytridiomycota</taxon>
        <taxon>Chytridiomycota incertae sedis</taxon>
        <taxon>Chytridiomycetes</taxon>
        <taxon>Chytridiales</taxon>
        <taxon>Chytriomycetaceae</taxon>
        <taxon>Physocladia</taxon>
    </lineage>
</organism>
<dbReference type="Gene3D" id="2.10.110.10">
    <property type="entry name" value="Cysteine Rich Protein"/>
    <property type="match status" value="1"/>
</dbReference>
<evidence type="ECO:0000313" key="7">
    <source>
        <dbReference type="Proteomes" id="UP001211907"/>
    </source>
</evidence>
<evidence type="ECO:0000256" key="2">
    <source>
        <dbReference type="ARBA" id="ARBA00022833"/>
    </source>
</evidence>
<feature type="region of interest" description="Disordered" evidence="4">
    <location>
        <begin position="482"/>
        <end position="515"/>
    </location>
</feature>
<evidence type="ECO:0000259" key="5">
    <source>
        <dbReference type="PROSITE" id="PS50023"/>
    </source>
</evidence>
<dbReference type="GO" id="GO:0046872">
    <property type="term" value="F:metal ion binding"/>
    <property type="evidence" value="ECO:0007669"/>
    <property type="project" value="UniProtKB-KW"/>
</dbReference>
<keyword evidence="7" id="KW-1185">Reference proteome</keyword>
<accession>A0AAD5T734</accession>
<feature type="region of interest" description="Disordered" evidence="4">
    <location>
        <begin position="434"/>
        <end position="458"/>
    </location>
</feature>
<evidence type="ECO:0000256" key="1">
    <source>
        <dbReference type="ARBA" id="ARBA00022723"/>
    </source>
</evidence>
<protein>
    <recommendedName>
        <fullName evidence="5">LIM zinc-binding domain-containing protein</fullName>
    </recommendedName>
</protein>
<feature type="non-terminal residue" evidence="6">
    <location>
        <position position="515"/>
    </location>
</feature>
<name>A0AAD5T734_9FUNG</name>
<dbReference type="InterPro" id="IPR001781">
    <property type="entry name" value="Znf_LIM"/>
</dbReference>
<evidence type="ECO:0000313" key="6">
    <source>
        <dbReference type="EMBL" id="KAJ3135417.1"/>
    </source>
</evidence>
<dbReference type="EMBL" id="JADGJH010000163">
    <property type="protein sequence ID" value="KAJ3135417.1"/>
    <property type="molecule type" value="Genomic_DNA"/>
</dbReference>
<dbReference type="PROSITE" id="PS50023">
    <property type="entry name" value="LIM_DOMAIN_2"/>
    <property type="match status" value="1"/>
</dbReference>
<sequence length="515" mass="56422">MKHYLAELKRQELTLTKVDRIISVMSTFEDSSANCIQGILSSFSAKKYTSVCLYANRFLEYVDALFVGLEYIDSAHAAALATATISVVSDQFLAGRKEPKQLAKKIVRYFAMLSGSDSEDRVDVKSDLIEIVTALATHLKSLIRLALNGSMKIEREIGTDTCVFDFLDVIADAESTSNSKTEATIIESLSQMNLPKSCRTDFCFNCQKSTDDACFKSINDAFCWDSDCFKCSTCQKSLVNEQDLNRVGFEEETGFLYCNEHLTGRCLVGKIRRVTQLQQFSYLLHFALGRLYEILNSQDYQVQSESAVEIPQLSPIISQGLTTSISSPNLAYSSSQQQQSLRPTIRGNSVPDSLNAVTSIDEIAPSDDDMHAPQIFSEFTKLKPTVRRNHTERAGSERVLSEQSALSRMSIERQALAYLEEIMGRKLPELGMEKHKPVSKNGRGKVSGSIGNGSNSGIGGTISGGADGSANNGNGRGRFTALGRFFSGGNRDGGNNETKLPVQKITTPTGGKPAK</sequence>
<keyword evidence="1 3" id="KW-0479">Metal-binding</keyword>
<reference evidence="6" key="1">
    <citation type="submission" date="2020-05" db="EMBL/GenBank/DDBJ databases">
        <title>Phylogenomic resolution of chytrid fungi.</title>
        <authorList>
            <person name="Stajich J.E."/>
            <person name="Amses K."/>
            <person name="Simmons R."/>
            <person name="Seto K."/>
            <person name="Myers J."/>
            <person name="Bonds A."/>
            <person name="Quandt C.A."/>
            <person name="Barry K."/>
            <person name="Liu P."/>
            <person name="Grigoriev I."/>
            <person name="Longcore J.E."/>
            <person name="James T.Y."/>
        </authorList>
    </citation>
    <scope>NUCLEOTIDE SEQUENCE</scope>
    <source>
        <strain evidence="6">JEL0513</strain>
    </source>
</reference>
<proteinExistence type="predicted"/>
<comment type="caution">
    <text evidence="6">The sequence shown here is derived from an EMBL/GenBank/DDBJ whole genome shotgun (WGS) entry which is preliminary data.</text>
</comment>
<evidence type="ECO:0000256" key="4">
    <source>
        <dbReference type="SAM" id="MobiDB-lite"/>
    </source>
</evidence>
<dbReference type="SMART" id="SM00132">
    <property type="entry name" value="LIM"/>
    <property type="match status" value="1"/>
</dbReference>
<dbReference type="Proteomes" id="UP001211907">
    <property type="component" value="Unassembled WGS sequence"/>
</dbReference>
<gene>
    <name evidence="6" type="ORF">HK100_002688</name>
</gene>
<feature type="compositionally biased region" description="Polar residues" evidence="4">
    <location>
        <begin position="493"/>
        <end position="509"/>
    </location>
</feature>
<dbReference type="AlphaFoldDB" id="A0AAD5T734"/>
<feature type="domain" description="LIM zinc-binding" evidence="5">
    <location>
        <begin position="201"/>
        <end position="268"/>
    </location>
</feature>